<dbReference type="PRINTS" id="PR00598">
    <property type="entry name" value="HTHMARR"/>
</dbReference>
<evidence type="ECO:0000313" key="2">
    <source>
        <dbReference type="EMBL" id="GIG37891.1"/>
    </source>
</evidence>
<dbReference type="AlphaFoldDB" id="A0A919PDW8"/>
<dbReference type="GO" id="GO:0003700">
    <property type="term" value="F:DNA-binding transcription factor activity"/>
    <property type="evidence" value="ECO:0007669"/>
    <property type="project" value="InterPro"/>
</dbReference>
<dbReference type="SMART" id="SM00347">
    <property type="entry name" value="HTH_MARR"/>
    <property type="match status" value="1"/>
</dbReference>
<organism evidence="2 3">
    <name type="scientific">Cellulomonas pakistanensis</name>
    <dbReference type="NCBI Taxonomy" id="992287"/>
    <lineage>
        <taxon>Bacteria</taxon>
        <taxon>Bacillati</taxon>
        <taxon>Actinomycetota</taxon>
        <taxon>Actinomycetes</taxon>
        <taxon>Micrococcales</taxon>
        <taxon>Cellulomonadaceae</taxon>
        <taxon>Cellulomonas</taxon>
    </lineage>
</organism>
<name>A0A919PDW8_9CELL</name>
<sequence length="152" mass="16605">MQPDDSLRTIEAQVAMLLRLSDRTRRAGARARGEIERSAYLVLGVLAQDGPTSVNGIADALRLDPSTVTRQVLAMEQAGQVVRAADASDGRVTLVRPTEEGLAALERTREVRARLYGEVLDGWSAEDRGDLARLLTRLNADVDTWGRAHGDR</sequence>
<dbReference type="PANTHER" id="PTHR33164:SF57">
    <property type="entry name" value="MARR-FAMILY TRANSCRIPTIONAL REGULATOR"/>
    <property type="match status" value="1"/>
</dbReference>
<dbReference type="InterPro" id="IPR036390">
    <property type="entry name" value="WH_DNA-bd_sf"/>
</dbReference>
<dbReference type="PANTHER" id="PTHR33164">
    <property type="entry name" value="TRANSCRIPTIONAL REGULATOR, MARR FAMILY"/>
    <property type="match status" value="1"/>
</dbReference>
<gene>
    <name evidence="2" type="ORF">Cpa01nite_32720</name>
</gene>
<dbReference type="InterPro" id="IPR000835">
    <property type="entry name" value="HTH_MarR-typ"/>
</dbReference>
<protein>
    <submittedName>
        <fullName evidence="2">MarR family transcriptional regulator</fullName>
    </submittedName>
</protein>
<evidence type="ECO:0000313" key="3">
    <source>
        <dbReference type="Proteomes" id="UP000642125"/>
    </source>
</evidence>
<reference evidence="2" key="1">
    <citation type="submission" date="2021-01" db="EMBL/GenBank/DDBJ databases">
        <title>Whole genome shotgun sequence of Cellulomonas pakistanensis NBRC 110800.</title>
        <authorList>
            <person name="Komaki H."/>
            <person name="Tamura T."/>
        </authorList>
    </citation>
    <scope>NUCLEOTIDE SEQUENCE</scope>
    <source>
        <strain evidence="2">NBRC 110800</strain>
    </source>
</reference>
<comment type="caution">
    <text evidence="2">The sequence shown here is derived from an EMBL/GenBank/DDBJ whole genome shotgun (WGS) entry which is preliminary data.</text>
</comment>
<dbReference type="InterPro" id="IPR036388">
    <property type="entry name" value="WH-like_DNA-bd_sf"/>
</dbReference>
<proteinExistence type="predicted"/>
<keyword evidence="3" id="KW-1185">Reference proteome</keyword>
<accession>A0A919PDW8</accession>
<dbReference type="Pfam" id="PF01047">
    <property type="entry name" value="MarR"/>
    <property type="match status" value="1"/>
</dbReference>
<feature type="domain" description="HTH marR-type" evidence="1">
    <location>
        <begin position="4"/>
        <end position="140"/>
    </location>
</feature>
<dbReference type="EMBL" id="BONO01000031">
    <property type="protein sequence ID" value="GIG37891.1"/>
    <property type="molecule type" value="Genomic_DNA"/>
</dbReference>
<dbReference type="GO" id="GO:0006950">
    <property type="term" value="P:response to stress"/>
    <property type="evidence" value="ECO:0007669"/>
    <property type="project" value="TreeGrafter"/>
</dbReference>
<dbReference type="RefSeq" id="WP_203669969.1">
    <property type="nucleotide sequence ID" value="NZ_BONO01000031.1"/>
</dbReference>
<evidence type="ECO:0000259" key="1">
    <source>
        <dbReference type="PROSITE" id="PS50995"/>
    </source>
</evidence>
<dbReference type="InterPro" id="IPR039422">
    <property type="entry name" value="MarR/SlyA-like"/>
</dbReference>
<dbReference type="PROSITE" id="PS50995">
    <property type="entry name" value="HTH_MARR_2"/>
    <property type="match status" value="1"/>
</dbReference>
<dbReference type="Proteomes" id="UP000642125">
    <property type="component" value="Unassembled WGS sequence"/>
</dbReference>
<dbReference type="Gene3D" id="1.10.10.10">
    <property type="entry name" value="Winged helix-like DNA-binding domain superfamily/Winged helix DNA-binding domain"/>
    <property type="match status" value="1"/>
</dbReference>
<dbReference type="SUPFAM" id="SSF46785">
    <property type="entry name" value="Winged helix' DNA-binding domain"/>
    <property type="match status" value="1"/>
</dbReference>